<comment type="caution">
    <text evidence="6">The sequence shown here is derived from an EMBL/GenBank/DDBJ whole genome shotgun (WGS) entry which is preliminary data.</text>
</comment>
<evidence type="ECO:0000256" key="1">
    <source>
        <dbReference type="ARBA" id="ARBA00023015"/>
    </source>
</evidence>
<dbReference type="Gene3D" id="3.30.70.920">
    <property type="match status" value="1"/>
</dbReference>
<dbReference type="SMART" id="SM00344">
    <property type="entry name" value="HTH_ASNC"/>
    <property type="match status" value="1"/>
</dbReference>
<dbReference type="RefSeq" id="WP_111879640.1">
    <property type="nucleotide sequence ID" value="NZ_CBCSGC010000318.1"/>
</dbReference>
<evidence type="ECO:0000256" key="3">
    <source>
        <dbReference type="ARBA" id="ARBA00023163"/>
    </source>
</evidence>
<dbReference type="InterPro" id="IPR036388">
    <property type="entry name" value="WH-like_DNA-bd_sf"/>
</dbReference>
<dbReference type="InterPro" id="IPR019888">
    <property type="entry name" value="Tscrpt_reg_AsnC-like"/>
</dbReference>
<dbReference type="OrthoDB" id="9091488at2"/>
<keyword evidence="3" id="KW-0804">Transcription</keyword>
<accession>A0A328YYL5</accession>
<organism evidence="6 7">
    <name type="scientific">Paracidovorax anthurii</name>
    <dbReference type="NCBI Taxonomy" id="78229"/>
    <lineage>
        <taxon>Bacteria</taxon>
        <taxon>Pseudomonadati</taxon>
        <taxon>Pseudomonadota</taxon>
        <taxon>Betaproteobacteria</taxon>
        <taxon>Burkholderiales</taxon>
        <taxon>Comamonadaceae</taxon>
        <taxon>Paracidovorax</taxon>
    </lineage>
</organism>
<dbReference type="SUPFAM" id="SSF46785">
    <property type="entry name" value="Winged helix' DNA-binding domain"/>
    <property type="match status" value="1"/>
</dbReference>
<dbReference type="InterPro" id="IPR000485">
    <property type="entry name" value="AsnC-type_HTH_dom"/>
</dbReference>
<name>A0A328YYL5_9BURK</name>
<dbReference type="Gene3D" id="1.10.10.10">
    <property type="entry name" value="Winged helix-like DNA-binding domain superfamily/Winged helix DNA-binding domain"/>
    <property type="match status" value="1"/>
</dbReference>
<gene>
    <name evidence="6" type="ORF">AX018_103848</name>
</gene>
<dbReference type="PROSITE" id="PS50956">
    <property type="entry name" value="HTH_ASNC_2"/>
    <property type="match status" value="1"/>
</dbReference>
<dbReference type="CDD" id="cd00090">
    <property type="entry name" value="HTH_ARSR"/>
    <property type="match status" value="1"/>
</dbReference>
<dbReference type="PANTHER" id="PTHR30154:SF34">
    <property type="entry name" value="TRANSCRIPTIONAL REGULATOR AZLB"/>
    <property type="match status" value="1"/>
</dbReference>
<dbReference type="Pfam" id="PF13412">
    <property type="entry name" value="HTH_24"/>
    <property type="match status" value="1"/>
</dbReference>
<evidence type="ECO:0000313" key="6">
    <source>
        <dbReference type="EMBL" id="RAR77312.1"/>
    </source>
</evidence>
<dbReference type="SUPFAM" id="SSF54909">
    <property type="entry name" value="Dimeric alpha+beta barrel"/>
    <property type="match status" value="1"/>
</dbReference>
<dbReference type="AlphaFoldDB" id="A0A328YYL5"/>
<dbReference type="GO" id="GO:0043565">
    <property type="term" value="F:sequence-specific DNA binding"/>
    <property type="evidence" value="ECO:0007669"/>
    <property type="project" value="InterPro"/>
</dbReference>
<dbReference type="InterPro" id="IPR036390">
    <property type="entry name" value="WH_DNA-bd_sf"/>
</dbReference>
<evidence type="ECO:0000259" key="5">
    <source>
        <dbReference type="PROSITE" id="PS50956"/>
    </source>
</evidence>
<feature type="domain" description="HTH asnC-type" evidence="5">
    <location>
        <begin position="6"/>
        <end position="73"/>
    </location>
</feature>
<evidence type="ECO:0000313" key="7">
    <source>
        <dbReference type="Proteomes" id="UP000248856"/>
    </source>
</evidence>
<protein>
    <submittedName>
        <fullName evidence="6">DNA-binding Lrp family transcriptional regulator</fullName>
    </submittedName>
</protein>
<dbReference type="InterPro" id="IPR019887">
    <property type="entry name" value="Tscrpt_reg_AsnC/Lrp_C"/>
</dbReference>
<dbReference type="PANTHER" id="PTHR30154">
    <property type="entry name" value="LEUCINE-RESPONSIVE REGULATORY PROTEIN"/>
    <property type="match status" value="1"/>
</dbReference>
<dbReference type="GO" id="GO:0006355">
    <property type="term" value="P:regulation of DNA-templated transcription"/>
    <property type="evidence" value="ECO:0007669"/>
    <property type="project" value="UniProtKB-ARBA"/>
</dbReference>
<dbReference type="InterPro" id="IPR011008">
    <property type="entry name" value="Dimeric_a/b-barrel"/>
</dbReference>
<keyword evidence="1" id="KW-0805">Transcription regulation</keyword>
<reference evidence="6 7" key="1">
    <citation type="submission" date="2018-06" db="EMBL/GenBank/DDBJ databases">
        <title>Genomic Encyclopedia of Archaeal and Bacterial Type Strains, Phase II (KMG-II): from individual species to whole genera.</title>
        <authorList>
            <person name="Goeker M."/>
        </authorList>
    </citation>
    <scope>NUCLEOTIDE SEQUENCE [LARGE SCALE GENOMIC DNA]</scope>
    <source>
        <strain evidence="6 7">CFPB 3232</strain>
    </source>
</reference>
<proteinExistence type="predicted"/>
<sequence>MEESFLDPIDLQLLEALQTDATLSNQSLATLVRVSPPTCLRRVKRLRDAGLIEREVALVQPDALARHLGHGLTAIVEVALDRQDAAQMDAFEARVAGEAAVQQCYRVSPGPDFILIVHAPDMPGYLALAQRLFTSDSNVRNVKAFFSIKRSKFEPKLPCSRSGGAPSTAPSPAPSAVPRRPG</sequence>
<keyword evidence="7" id="KW-1185">Reference proteome</keyword>
<dbReference type="GO" id="GO:0043200">
    <property type="term" value="P:response to amino acid"/>
    <property type="evidence" value="ECO:0007669"/>
    <property type="project" value="TreeGrafter"/>
</dbReference>
<dbReference type="Proteomes" id="UP000248856">
    <property type="component" value="Unassembled WGS sequence"/>
</dbReference>
<feature type="region of interest" description="Disordered" evidence="4">
    <location>
        <begin position="156"/>
        <end position="182"/>
    </location>
</feature>
<evidence type="ECO:0000256" key="4">
    <source>
        <dbReference type="SAM" id="MobiDB-lite"/>
    </source>
</evidence>
<dbReference type="Pfam" id="PF01037">
    <property type="entry name" value="AsnC_trans_reg"/>
    <property type="match status" value="1"/>
</dbReference>
<evidence type="ECO:0000256" key="2">
    <source>
        <dbReference type="ARBA" id="ARBA00023125"/>
    </source>
</evidence>
<dbReference type="GO" id="GO:0005829">
    <property type="term" value="C:cytosol"/>
    <property type="evidence" value="ECO:0007669"/>
    <property type="project" value="TreeGrafter"/>
</dbReference>
<dbReference type="EMBL" id="QLTA01000038">
    <property type="protein sequence ID" value="RAR77312.1"/>
    <property type="molecule type" value="Genomic_DNA"/>
</dbReference>
<keyword evidence="2 6" id="KW-0238">DNA-binding</keyword>
<dbReference type="PRINTS" id="PR00033">
    <property type="entry name" value="HTHASNC"/>
</dbReference>
<dbReference type="InterPro" id="IPR011991">
    <property type="entry name" value="ArsR-like_HTH"/>
</dbReference>